<proteinExistence type="predicted"/>
<accession>A0A1J5RPB5</accession>
<comment type="caution">
    <text evidence="2">The sequence shown here is derived from an EMBL/GenBank/DDBJ whole genome shotgun (WGS) entry which is preliminary data.</text>
</comment>
<dbReference type="InterPro" id="IPR000594">
    <property type="entry name" value="ThiF_NAD_FAD-bd"/>
</dbReference>
<sequence>MAPWWERYPDALVLETAALDAITHLGYTWKENESAKASGRLVLDLELTRDGKVLRFTAQYPDAFPYFQPLVYLHETLLGRHQHPVGKNLCLIGRDGEGWRPGHDTLAGLLSEKFPDIQAISAGAMSPDEVSAKEDHVGEPVSSFLNYAPNCAIIVPDQTPPTDVEFGRMTLMTRLAPVGNSEGPSIRGAVQTIADIGQKRLVQFSTSIPSFSSRMAGFWLRLAERPTIDSAMEKRLTELLSAKVPAFAAALRSARRGQYLIAGFVYPDEVSWRSTADDWFFMAIQVKQNAKGNRPPALLAYFIRADWGGEDAWMRRAPTLLPLRRKSALVIGLGSLGSPVAVHLARAGISRLHLVDFDHLQVGNTLRWALGWQYAGLQKTKALGEFLASEYPFTIVNSTEIRLGAPLFPDTPFSDYETICSLVKETDLVIDASANQRVSHFVADLARELGKPYLWLTTTPGGAGGVVGRVVPTRTPGCWHCFQHGLADGTIRQPADTGAIDIQPAGCSQPTFFGAGVDSDEIALLAARLAIATLCGGQADGFPDFEWDVAVGDLNRGGVSIAPDWTPYVLHPNTSCRSCGRA</sequence>
<dbReference type="Pfam" id="PF00899">
    <property type="entry name" value="ThiF"/>
    <property type="match status" value="1"/>
</dbReference>
<gene>
    <name evidence="2" type="primary">moeZ_18</name>
    <name evidence="2" type="ORF">GALL_203440</name>
</gene>
<dbReference type="AlphaFoldDB" id="A0A1J5RPB5"/>
<dbReference type="SUPFAM" id="SSF69572">
    <property type="entry name" value="Activating enzymes of the ubiquitin-like proteins"/>
    <property type="match status" value="1"/>
</dbReference>
<keyword evidence="2" id="KW-0548">Nucleotidyltransferase</keyword>
<keyword evidence="2" id="KW-0808">Transferase</keyword>
<dbReference type="GO" id="GO:0016779">
    <property type="term" value="F:nucleotidyltransferase activity"/>
    <property type="evidence" value="ECO:0007669"/>
    <property type="project" value="UniProtKB-KW"/>
</dbReference>
<organism evidence="2">
    <name type="scientific">mine drainage metagenome</name>
    <dbReference type="NCBI Taxonomy" id="410659"/>
    <lineage>
        <taxon>unclassified sequences</taxon>
        <taxon>metagenomes</taxon>
        <taxon>ecological metagenomes</taxon>
    </lineage>
</organism>
<dbReference type="EMBL" id="MLJW01000130">
    <property type="protein sequence ID" value="OIQ97585.1"/>
    <property type="molecule type" value="Genomic_DNA"/>
</dbReference>
<dbReference type="Gene3D" id="3.40.50.720">
    <property type="entry name" value="NAD(P)-binding Rossmann-like Domain"/>
    <property type="match status" value="1"/>
</dbReference>
<protein>
    <submittedName>
        <fullName evidence="2">Putative adenylyltransferase/sulfurtransferase MoeZ</fullName>
    </submittedName>
</protein>
<evidence type="ECO:0000259" key="1">
    <source>
        <dbReference type="Pfam" id="PF00899"/>
    </source>
</evidence>
<evidence type="ECO:0000313" key="2">
    <source>
        <dbReference type="EMBL" id="OIQ97585.1"/>
    </source>
</evidence>
<dbReference type="InterPro" id="IPR035985">
    <property type="entry name" value="Ubiquitin-activating_enz"/>
</dbReference>
<reference evidence="2" key="1">
    <citation type="submission" date="2016-10" db="EMBL/GenBank/DDBJ databases">
        <title>Sequence of Gallionella enrichment culture.</title>
        <authorList>
            <person name="Poehlein A."/>
            <person name="Muehling M."/>
            <person name="Daniel R."/>
        </authorList>
    </citation>
    <scope>NUCLEOTIDE SEQUENCE</scope>
</reference>
<dbReference type="GO" id="GO:0008641">
    <property type="term" value="F:ubiquitin-like modifier activating enzyme activity"/>
    <property type="evidence" value="ECO:0007669"/>
    <property type="project" value="InterPro"/>
</dbReference>
<feature type="domain" description="THIF-type NAD/FAD binding fold" evidence="1">
    <location>
        <begin position="322"/>
        <end position="490"/>
    </location>
</feature>
<name>A0A1J5RPB5_9ZZZZ</name>